<proteinExistence type="predicted"/>
<accession>A0A4C1U6K3</accession>
<dbReference type="Proteomes" id="UP000299102">
    <property type="component" value="Unassembled WGS sequence"/>
</dbReference>
<organism evidence="1 2">
    <name type="scientific">Eumeta variegata</name>
    <name type="common">Bagworm moth</name>
    <name type="synonym">Eumeta japonica</name>
    <dbReference type="NCBI Taxonomy" id="151549"/>
    <lineage>
        <taxon>Eukaryota</taxon>
        <taxon>Metazoa</taxon>
        <taxon>Ecdysozoa</taxon>
        <taxon>Arthropoda</taxon>
        <taxon>Hexapoda</taxon>
        <taxon>Insecta</taxon>
        <taxon>Pterygota</taxon>
        <taxon>Neoptera</taxon>
        <taxon>Endopterygota</taxon>
        <taxon>Lepidoptera</taxon>
        <taxon>Glossata</taxon>
        <taxon>Ditrysia</taxon>
        <taxon>Tineoidea</taxon>
        <taxon>Psychidae</taxon>
        <taxon>Oiketicinae</taxon>
        <taxon>Eumeta</taxon>
    </lineage>
</organism>
<sequence>MGQLVRGDVMILQNTDIEKQLLLLSFVKSVRVPVSRFPFTTLSLPFLLHSLSPPLTCPLHRIFYSYLRGRQRTGDFFGATVVGPPFSRHAAPCDGT</sequence>
<protein>
    <submittedName>
        <fullName evidence="1">Uncharacterized protein</fullName>
    </submittedName>
</protein>
<evidence type="ECO:0000313" key="1">
    <source>
        <dbReference type="EMBL" id="GBP21951.1"/>
    </source>
</evidence>
<dbReference type="AlphaFoldDB" id="A0A4C1U6K3"/>
<dbReference type="EMBL" id="BGZK01000134">
    <property type="protein sequence ID" value="GBP21951.1"/>
    <property type="molecule type" value="Genomic_DNA"/>
</dbReference>
<reference evidence="1 2" key="1">
    <citation type="journal article" date="2019" name="Commun. Biol.">
        <title>The bagworm genome reveals a unique fibroin gene that provides high tensile strength.</title>
        <authorList>
            <person name="Kono N."/>
            <person name="Nakamura H."/>
            <person name="Ohtoshi R."/>
            <person name="Tomita M."/>
            <person name="Numata K."/>
            <person name="Arakawa K."/>
        </authorList>
    </citation>
    <scope>NUCLEOTIDE SEQUENCE [LARGE SCALE GENOMIC DNA]</scope>
</reference>
<keyword evidence="2" id="KW-1185">Reference proteome</keyword>
<name>A0A4C1U6K3_EUMVA</name>
<comment type="caution">
    <text evidence="1">The sequence shown here is derived from an EMBL/GenBank/DDBJ whole genome shotgun (WGS) entry which is preliminary data.</text>
</comment>
<gene>
    <name evidence="1" type="ORF">EVAR_7166_1</name>
</gene>
<evidence type="ECO:0000313" key="2">
    <source>
        <dbReference type="Proteomes" id="UP000299102"/>
    </source>
</evidence>